<protein>
    <submittedName>
        <fullName evidence="3">DUF6017 domain-containing protein</fullName>
    </submittedName>
</protein>
<reference evidence="3" key="1">
    <citation type="submission" date="2024-03" db="EMBL/GenBank/DDBJ databases">
        <authorList>
            <person name="Plomp N."/>
            <person name="Harmsen H.J."/>
        </authorList>
    </citation>
    <scope>NUCLEOTIDE SEQUENCE</scope>
    <source>
        <strain evidence="3">HTF-128</strain>
    </source>
</reference>
<feature type="domain" description="Replication initiator A N-terminal" evidence="1">
    <location>
        <begin position="15"/>
        <end position="89"/>
    </location>
</feature>
<comment type="caution">
    <text evidence="3">The sequence shown here is derived from an EMBL/GenBank/DDBJ whole genome shotgun (WGS) entry which is preliminary data.</text>
</comment>
<name>A0AB35Y435_9FIRM</name>
<dbReference type="Pfam" id="PF19481">
    <property type="entry name" value="DUF6017"/>
    <property type="match status" value="1"/>
</dbReference>
<gene>
    <name evidence="3" type="ORF">WF834_08255</name>
</gene>
<sequence length="293" mass="34136">MEYPYFKGLEADRYSFYRVPKALVKADLFQKMSGDAKLLYAVLLDRMSLSIKNGWQDQDGNTYIFCTIEEVMDSIHCARQKAVKLLDELEQDFQLIERRRQGLGKPNLIYVKDLYAGLSQSNYLKYGNHTSESLKNELPVVPKSNGSNTEKINKTDNSKTDLIYSAELQEEEQYRSYFREKLELSLMEQNYPMDKAVLHEILELLVETVTSRKKFLRICGEEKSKEVVKSRLMKLDSSHIQYILECLKENGTQIRNIKQYLLATLYNAPVTVDSYYSAQVRHEFGWGGRVDKR</sequence>
<dbReference type="Pfam" id="PF06970">
    <property type="entry name" value="RepA_N"/>
    <property type="match status" value="1"/>
</dbReference>
<feature type="domain" description="DUF6017" evidence="2">
    <location>
        <begin position="169"/>
        <end position="284"/>
    </location>
</feature>
<dbReference type="InterPro" id="IPR010724">
    <property type="entry name" value="RepA_N"/>
</dbReference>
<organism evidence="3 4">
    <name type="scientific">Faecalibacterium wellingii</name>
    <dbReference type="NCBI Taxonomy" id="2929491"/>
    <lineage>
        <taxon>Bacteria</taxon>
        <taxon>Bacillati</taxon>
        <taxon>Bacillota</taxon>
        <taxon>Clostridia</taxon>
        <taxon>Eubacteriales</taxon>
        <taxon>Oscillospiraceae</taxon>
        <taxon>Faecalibacterium</taxon>
    </lineage>
</organism>
<evidence type="ECO:0000313" key="4">
    <source>
        <dbReference type="Proteomes" id="UP001373196"/>
    </source>
</evidence>
<dbReference type="InterPro" id="IPR046059">
    <property type="entry name" value="DUF6017"/>
</dbReference>
<evidence type="ECO:0000313" key="3">
    <source>
        <dbReference type="EMBL" id="MEJ5196166.1"/>
    </source>
</evidence>
<accession>A0AB35Y435</accession>
<dbReference type="AlphaFoldDB" id="A0AB35Y435"/>
<dbReference type="Proteomes" id="UP001373196">
    <property type="component" value="Unassembled WGS sequence"/>
</dbReference>
<evidence type="ECO:0000259" key="2">
    <source>
        <dbReference type="Pfam" id="PF19481"/>
    </source>
</evidence>
<dbReference type="EMBL" id="JBBFGL010000007">
    <property type="protein sequence ID" value="MEJ5196166.1"/>
    <property type="molecule type" value="Genomic_DNA"/>
</dbReference>
<evidence type="ECO:0000259" key="1">
    <source>
        <dbReference type="Pfam" id="PF06970"/>
    </source>
</evidence>
<proteinExistence type="predicted"/>